<feature type="domain" description="GH18" evidence="1">
    <location>
        <begin position="37"/>
        <end position="350"/>
    </location>
</feature>
<sequence length="350" mass="37941">MNHRGTRYRPPALAAVLLLLIGTLVGCTRQEHPQWRDGVLAAVPYWNFGTAGLAGQTGRIDTYSPWVYGIAADGTVVPQHPGADTAALRSRPPGTRYVPTVANALDGTFSYGPVSRVLHDPAARARHVRSLIALAQAPHVSGIDLDYEDLRAGDRAAFTALVRQVAAALHARGRTLSVDLFAKDSAAGYAPRNVAQDYPRLGRAVDQVRLMAYDYHWETSGPGPISPTPWVRRVVRYATATIGAGKLVLGMSLSGYDWVGHRGTDRSAAALERAATDRHVPVRWDAAAQAPWYRYRDAQGRRHEVWFENDRSVAAKLALARSAHLAGVFFWLNEGAADGAIWRAAARGGG</sequence>
<accession>A0A7R7DMV0</accession>
<dbReference type="GO" id="GO:0008061">
    <property type="term" value="F:chitin binding"/>
    <property type="evidence" value="ECO:0007669"/>
    <property type="project" value="InterPro"/>
</dbReference>
<gene>
    <name evidence="2" type="ORF">Athai_17800</name>
</gene>
<evidence type="ECO:0000313" key="2">
    <source>
        <dbReference type="EMBL" id="BCJ34277.1"/>
    </source>
</evidence>
<dbReference type="EMBL" id="AP023355">
    <property type="protein sequence ID" value="BCJ34277.1"/>
    <property type="molecule type" value="Genomic_DNA"/>
</dbReference>
<dbReference type="PANTHER" id="PTHR46066">
    <property type="entry name" value="CHITINASE DOMAIN-CONTAINING PROTEIN 1 FAMILY MEMBER"/>
    <property type="match status" value="1"/>
</dbReference>
<dbReference type="Pfam" id="PF00704">
    <property type="entry name" value="Glyco_hydro_18"/>
    <property type="match status" value="1"/>
</dbReference>
<dbReference type="PROSITE" id="PS51257">
    <property type="entry name" value="PROKAR_LIPOPROTEIN"/>
    <property type="match status" value="1"/>
</dbReference>
<dbReference type="PROSITE" id="PS51910">
    <property type="entry name" value="GH18_2"/>
    <property type="match status" value="1"/>
</dbReference>
<evidence type="ECO:0000259" key="1">
    <source>
        <dbReference type="PROSITE" id="PS51910"/>
    </source>
</evidence>
<proteinExistence type="predicted"/>
<dbReference type="RefSeq" id="WP_203961026.1">
    <property type="nucleotide sequence ID" value="NZ_AP023355.1"/>
</dbReference>
<dbReference type="KEGG" id="atl:Athai_17800"/>
<protein>
    <recommendedName>
        <fullName evidence="1">GH18 domain-containing protein</fullName>
    </recommendedName>
</protein>
<name>A0A7R7DMV0_9ACTN</name>
<dbReference type="InterPro" id="IPR029070">
    <property type="entry name" value="Chitinase_insertion_sf"/>
</dbReference>
<dbReference type="InterPro" id="IPR001223">
    <property type="entry name" value="Glyco_hydro18_cat"/>
</dbReference>
<evidence type="ECO:0000313" key="3">
    <source>
        <dbReference type="Proteomes" id="UP000611640"/>
    </source>
</evidence>
<dbReference type="AlphaFoldDB" id="A0A7R7DMV0"/>
<reference evidence="2 3" key="1">
    <citation type="submission" date="2020-08" db="EMBL/GenBank/DDBJ databases">
        <title>Whole genome shotgun sequence of Actinocatenispora thailandica NBRC 105041.</title>
        <authorList>
            <person name="Komaki H."/>
            <person name="Tamura T."/>
        </authorList>
    </citation>
    <scope>NUCLEOTIDE SEQUENCE [LARGE SCALE GENOMIC DNA]</scope>
    <source>
        <strain evidence="2 3">NBRC 105041</strain>
    </source>
</reference>
<dbReference type="SUPFAM" id="SSF51445">
    <property type="entry name" value="(Trans)glycosidases"/>
    <property type="match status" value="1"/>
</dbReference>
<dbReference type="GO" id="GO:0005975">
    <property type="term" value="P:carbohydrate metabolic process"/>
    <property type="evidence" value="ECO:0007669"/>
    <property type="project" value="InterPro"/>
</dbReference>
<dbReference type="InterPro" id="IPR017853">
    <property type="entry name" value="GH"/>
</dbReference>
<dbReference type="PANTHER" id="PTHR46066:SF2">
    <property type="entry name" value="CHITINASE DOMAIN-CONTAINING PROTEIN 1"/>
    <property type="match status" value="1"/>
</dbReference>
<dbReference type="Proteomes" id="UP000611640">
    <property type="component" value="Chromosome"/>
</dbReference>
<dbReference type="Gene3D" id="3.10.50.10">
    <property type="match status" value="1"/>
</dbReference>
<keyword evidence="3" id="KW-1185">Reference proteome</keyword>
<dbReference type="Gene3D" id="3.20.20.80">
    <property type="entry name" value="Glycosidases"/>
    <property type="match status" value="1"/>
</dbReference>
<organism evidence="2 3">
    <name type="scientific">Actinocatenispora thailandica</name>
    <dbReference type="NCBI Taxonomy" id="227318"/>
    <lineage>
        <taxon>Bacteria</taxon>
        <taxon>Bacillati</taxon>
        <taxon>Actinomycetota</taxon>
        <taxon>Actinomycetes</taxon>
        <taxon>Micromonosporales</taxon>
        <taxon>Micromonosporaceae</taxon>
        <taxon>Actinocatenispora</taxon>
    </lineage>
</organism>
<dbReference type="InterPro" id="IPR011583">
    <property type="entry name" value="Chitinase_II/V-like_cat"/>
</dbReference>
<dbReference type="SMART" id="SM00636">
    <property type="entry name" value="Glyco_18"/>
    <property type="match status" value="1"/>
</dbReference>